<gene>
    <name evidence="4" type="ORF">D9Q98_000713</name>
</gene>
<feature type="chain" id="PRO_5038801088" evidence="3">
    <location>
        <begin position="28"/>
        <end position="324"/>
    </location>
</feature>
<proteinExistence type="predicted"/>
<dbReference type="OrthoDB" id="511587at2759"/>
<feature type="compositionally biased region" description="Low complexity" evidence="1">
    <location>
        <begin position="131"/>
        <end position="177"/>
    </location>
</feature>
<keyword evidence="5" id="KW-1185">Reference proteome</keyword>
<accession>A0A9D4Z1F2</accession>
<dbReference type="EMBL" id="SIDB01000001">
    <property type="protein sequence ID" value="KAI3438278.1"/>
    <property type="molecule type" value="Genomic_DNA"/>
</dbReference>
<dbReference type="Proteomes" id="UP001055712">
    <property type="component" value="Unassembled WGS sequence"/>
</dbReference>
<feature type="transmembrane region" description="Helical" evidence="2">
    <location>
        <begin position="233"/>
        <end position="254"/>
    </location>
</feature>
<evidence type="ECO:0000256" key="1">
    <source>
        <dbReference type="SAM" id="MobiDB-lite"/>
    </source>
</evidence>
<name>A0A9D4Z1F2_CHLVU</name>
<feature type="signal peptide" evidence="3">
    <location>
        <begin position="1"/>
        <end position="27"/>
    </location>
</feature>
<evidence type="ECO:0000256" key="3">
    <source>
        <dbReference type="SAM" id="SignalP"/>
    </source>
</evidence>
<evidence type="ECO:0000256" key="2">
    <source>
        <dbReference type="SAM" id="Phobius"/>
    </source>
</evidence>
<dbReference type="AlphaFoldDB" id="A0A9D4Z1F2"/>
<keyword evidence="2" id="KW-1133">Transmembrane helix</keyword>
<sequence>MSPAPATLWGALVGAVAMLVLLQGTLSQMHTTVEVFDDSCDAQLQSLWNNYTAPPVWPVAGCDKACLAECYTTLDQAIYSEKKQHCPLQVDIIRCMHVYRATWEKFVSDCALFEYGTSSGAEGEGEGGGSSSSTSSEGEAAPATSEGEAAPSEGEAAAATSEGEAAAATSEGEATASQGGRRRVLLQEAEAALGASGVDVYNGCFPNFKNASEYEMYINGEYVFATSSSTAGIVLSVFFYLGLLLVGLGLPAFIKGPTKKGWAWTKSKIVTVFKRKRPVPVLEPPAAAVAKPAADKPAEDSAVAVPAGLPPSQPEIAPVAAAAV</sequence>
<protein>
    <submittedName>
        <fullName evidence="4">Uncharacterized protein</fullName>
    </submittedName>
</protein>
<reference evidence="4" key="2">
    <citation type="submission" date="2020-11" db="EMBL/GenBank/DDBJ databases">
        <authorList>
            <person name="Cecchin M."/>
            <person name="Marcolungo L."/>
            <person name="Rossato M."/>
            <person name="Girolomoni L."/>
            <person name="Cosentino E."/>
            <person name="Cuine S."/>
            <person name="Li-Beisson Y."/>
            <person name="Delledonne M."/>
            <person name="Ballottari M."/>
        </authorList>
    </citation>
    <scope>NUCLEOTIDE SEQUENCE</scope>
    <source>
        <strain evidence="4">211/11P</strain>
        <tissue evidence="4">Whole cell</tissue>
    </source>
</reference>
<comment type="caution">
    <text evidence="4">The sequence shown here is derived from an EMBL/GenBank/DDBJ whole genome shotgun (WGS) entry which is preliminary data.</text>
</comment>
<evidence type="ECO:0000313" key="4">
    <source>
        <dbReference type="EMBL" id="KAI3438278.1"/>
    </source>
</evidence>
<keyword evidence="3" id="KW-0732">Signal</keyword>
<feature type="region of interest" description="Disordered" evidence="1">
    <location>
        <begin position="120"/>
        <end position="181"/>
    </location>
</feature>
<organism evidence="4 5">
    <name type="scientific">Chlorella vulgaris</name>
    <name type="common">Green alga</name>
    <dbReference type="NCBI Taxonomy" id="3077"/>
    <lineage>
        <taxon>Eukaryota</taxon>
        <taxon>Viridiplantae</taxon>
        <taxon>Chlorophyta</taxon>
        <taxon>core chlorophytes</taxon>
        <taxon>Trebouxiophyceae</taxon>
        <taxon>Chlorellales</taxon>
        <taxon>Chlorellaceae</taxon>
        <taxon>Chlorella clade</taxon>
        <taxon>Chlorella</taxon>
    </lineage>
</organism>
<reference evidence="4" key="1">
    <citation type="journal article" date="2019" name="Plant J.">
        <title>Chlorella vulgaris genome assembly and annotation reveals the molecular basis for metabolic acclimation to high light conditions.</title>
        <authorList>
            <person name="Cecchin M."/>
            <person name="Marcolungo L."/>
            <person name="Rossato M."/>
            <person name="Girolomoni L."/>
            <person name="Cosentino E."/>
            <person name="Cuine S."/>
            <person name="Li-Beisson Y."/>
            <person name="Delledonne M."/>
            <person name="Ballottari M."/>
        </authorList>
    </citation>
    <scope>NUCLEOTIDE SEQUENCE</scope>
    <source>
        <strain evidence="4">211/11P</strain>
    </source>
</reference>
<keyword evidence="2" id="KW-0472">Membrane</keyword>
<evidence type="ECO:0000313" key="5">
    <source>
        <dbReference type="Proteomes" id="UP001055712"/>
    </source>
</evidence>
<keyword evidence="2" id="KW-0812">Transmembrane</keyword>